<dbReference type="EMBL" id="QGNW01001159">
    <property type="protein sequence ID" value="RVW52986.1"/>
    <property type="molecule type" value="Genomic_DNA"/>
</dbReference>
<reference evidence="2 3" key="1">
    <citation type="journal article" date="2018" name="PLoS Genet.">
        <title>Population sequencing reveals clonal diversity and ancestral inbreeding in the grapevine cultivar Chardonnay.</title>
        <authorList>
            <person name="Roach M.J."/>
            <person name="Johnson D.L."/>
            <person name="Bohlmann J."/>
            <person name="van Vuuren H.J."/>
            <person name="Jones S.J."/>
            <person name="Pretorius I.S."/>
            <person name="Schmidt S.A."/>
            <person name="Borneman A.R."/>
        </authorList>
    </citation>
    <scope>NUCLEOTIDE SEQUENCE [LARGE SCALE GENOMIC DNA]</scope>
    <source>
        <strain evidence="3">cv. Chardonnay</strain>
        <tissue evidence="2">Leaf</tissue>
    </source>
</reference>
<evidence type="ECO:0000313" key="2">
    <source>
        <dbReference type="EMBL" id="RVW52986.1"/>
    </source>
</evidence>
<name>A0A438EZ71_VITVI</name>
<feature type="signal peptide" evidence="1">
    <location>
        <begin position="1"/>
        <end position="27"/>
    </location>
</feature>
<evidence type="ECO:0000313" key="3">
    <source>
        <dbReference type="Proteomes" id="UP000288805"/>
    </source>
</evidence>
<accession>A0A438EZ71</accession>
<proteinExistence type="predicted"/>
<protein>
    <submittedName>
        <fullName evidence="2">Uncharacterized protein</fullName>
    </submittedName>
</protein>
<sequence>MSSFLAKLVAAVVTVFLLVSSFLVTYASQHPCAAGSKDLGELEEEAEEGWRIMINVGAEDSRRDGKVIMEESLKAMHKSVVWDDLLFSCLGGLIMPSPCVGCGFEALVKVHHLLMLSFNLV</sequence>
<dbReference type="Proteomes" id="UP000288805">
    <property type="component" value="Unassembled WGS sequence"/>
</dbReference>
<organism evidence="2 3">
    <name type="scientific">Vitis vinifera</name>
    <name type="common">Grape</name>
    <dbReference type="NCBI Taxonomy" id="29760"/>
    <lineage>
        <taxon>Eukaryota</taxon>
        <taxon>Viridiplantae</taxon>
        <taxon>Streptophyta</taxon>
        <taxon>Embryophyta</taxon>
        <taxon>Tracheophyta</taxon>
        <taxon>Spermatophyta</taxon>
        <taxon>Magnoliopsida</taxon>
        <taxon>eudicotyledons</taxon>
        <taxon>Gunneridae</taxon>
        <taxon>Pentapetalae</taxon>
        <taxon>rosids</taxon>
        <taxon>Vitales</taxon>
        <taxon>Vitaceae</taxon>
        <taxon>Viteae</taxon>
        <taxon>Vitis</taxon>
    </lineage>
</organism>
<dbReference type="AlphaFoldDB" id="A0A438EZ71"/>
<comment type="caution">
    <text evidence="2">The sequence shown here is derived from an EMBL/GenBank/DDBJ whole genome shotgun (WGS) entry which is preliminary data.</text>
</comment>
<gene>
    <name evidence="2" type="ORF">CK203_072679</name>
</gene>
<feature type="chain" id="PRO_5019226657" evidence="1">
    <location>
        <begin position="28"/>
        <end position="121"/>
    </location>
</feature>
<keyword evidence="1" id="KW-0732">Signal</keyword>
<evidence type="ECO:0000256" key="1">
    <source>
        <dbReference type="SAM" id="SignalP"/>
    </source>
</evidence>